<evidence type="ECO:0000259" key="2">
    <source>
        <dbReference type="Pfam" id="PF24709"/>
    </source>
</evidence>
<sequence>MKNNINKFVYWPPRILSILFIAFLALFSLDVFEMELGFWQTVLGLFMHNIPAIVLLIVLLVAWKYEWVGGVVYCLAGLVYIGLTIRSGIAWYIALGWSLNIALPAFLIGILFFVNWQKKKKVINNNLPR</sequence>
<dbReference type="Pfam" id="PF24709">
    <property type="entry name" value="DUF7670"/>
    <property type="match status" value="1"/>
</dbReference>
<gene>
    <name evidence="3" type="ORF">A3J77_00900</name>
</gene>
<dbReference type="InterPro" id="IPR056087">
    <property type="entry name" value="DUF7670"/>
</dbReference>
<name>A0A1F8DNV5_9BACT</name>
<dbReference type="EMBL" id="MGIO01000020">
    <property type="protein sequence ID" value="OGM89659.1"/>
    <property type="molecule type" value="Genomic_DNA"/>
</dbReference>
<feature type="transmembrane region" description="Helical" evidence="1">
    <location>
        <begin position="67"/>
        <end position="83"/>
    </location>
</feature>
<feature type="transmembrane region" description="Helical" evidence="1">
    <location>
        <begin position="89"/>
        <end position="114"/>
    </location>
</feature>
<evidence type="ECO:0000313" key="3">
    <source>
        <dbReference type="EMBL" id="OGM89659.1"/>
    </source>
</evidence>
<protein>
    <recommendedName>
        <fullName evidence="2">DUF7670 domain-containing protein</fullName>
    </recommendedName>
</protein>
<dbReference type="AlphaFoldDB" id="A0A1F8DNV5"/>
<organism evidence="3 4">
    <name type="scientific">Candidatus Wolfebacteria bacterium RBG_13_41_7</name>
    <dbReference type="NCBI Taxonomy" id="1802554"/>
    <lineage>
        <taxon>Bacteria</taxon>
        <taxon>Candidatus Wolfeibacteriota</taxon>
    </lineage>
</organism>
<dbReference type="Proteomes" id="UP000182002">
    <property type="component" value="Unassembled WGS sequence"/>
</dbReference>
<feature type="transmembrane region" description="Helical" evidence="1">
    <location>
        <begin position="38"/>
        <end position="60"/>
    </location>
</feature>
<comment type="caution">
    <text evidence="3">The sequence shown here is derived from an EMBL/GenBank/DDBJ whole genome shotgun (WGS) entry which is preliminary data.</text>
</comment>
<keyword evidence="1" id="KW-0812">Transmembrane</keyword>
<proteinExistence type="predicted"/>
<accession>A0A1F8DNV5</accession>
<evidence type="ECO:0000313" key="4">
    <source>
        <dbReference type="Proteomes" id="UP000182002"/>
    </source>
</evidence>
<feature type="domain" description="DUF7670" evidence="2">
    <location>
        <begin position="3"/>
        <end position="122"/>
    </location>
</feature>
<feature type="transmembrane region" description="Helical" evidence="1">
    <location>
        <begin position="12"/>
        <end position="32"/>
    </location>
</feature>
<keyword evidence="1" id="KW-1133">Transmembrane helix</keyword>
<keyword evidence="1" id="KW-0472">Membrane</keyword>
<evidence type="ECO:0000256" key="1">
    <source>
        <dbReference type="SAM" id="Phobius"/>
    </source>
</evidence>
<reference evidence="3 4" key="1">
    <citation type="journal article" date="2016" name="Nat. Commun.">
        <title>Thousands of microbial genomes shed light on interconnected biogeochemical processes in an aquifer system.</title>
        <authorList>
            <person name="Anantharaman K."/>
            <person name="Brown C.T."/>
            <person name="Hug L.A."/>
            <person name="Sharon I."/>
            <person name="Castelle C.J."/>
            <person name="Probst A.J."/>
            <person name="Thomas B.C."/>
            <person name="Singh A."/>
            <person name="Wilkins M.J."/>
            <person name="Karaoz U."/>
            <person name="Brodie E.L."/>
            <person name="Williams K.H."/>
            <person name="Hubbard S.S."/>
            <person name="Banfield J.F."/>
        </authorList>
    </citation>
    <scope>NUCLEOTIDE SEQUENCE [LARGE SCALE GENOMIC DNA]</scope>
</reference>